<dbReference type="RefSeq" id="WP_338249297.1">
    <property type="nucleotide sequence ID" value="NZ_AP028907.1"/>
</dbReference>
<dbReference type="InterPro" id="IPR011335">
    <property type="entry name" value="Restrct_endonuc-II-like"/>
</dbReference>
<dbReference type="PANTHER" id="PTHR34314">
    <property type="entry name" value="CRENARCHAEAL PROTEIN, PUTATIVE-RELATED"/>
    <property type="match status" value="1"/>
</dbReference>
<evidence type="ECO:0008006" key="3">
    <source>
        <dbReference type="Google" id="ProtNLM"/>
    </source>
</evidence>
<dbReference type="EMBL" id="AP028907">
    <property type="protein sequence ID" value="BES82203.1"/>
    <property type="molecule type" value="Genomic_DNA"/>
</dbReference>
<dbReference type="GeneID" id="89289778"/>
<dbReference type="Gene3D" id="3.40.1350.10">
    <property type="match status" value="1"/>
</dbReference>
<dbReference type="InterPro" id="IPR011856">
    <property type="entry name" value="tRNA_endonuc-like_dom_sf"/>
</dbReference>
<proteinExistence type="predicted"/>
<keyword evidence="2" id="KW-1185">Reference proteome</keyword>
<dbReference type="SUPFAM" id="SSF52980">
    <property type="entry name" value="Restriction endonuclease-like"/>
    <property type="match status" value="1"/>
</dbReference>
<name>A0ABN6ZPR0_9CREN</name>
<organism evidence="1 2">
    <name type="scientific">Pyrodictium abyssi</name>
    <dbReference type="NCBI Taxonomy" id="54256"/>
    <lineage>
        <taxon>Archaea</taxon>
        <taxon>Thermoproteota</taxon>
        <taxon>Thermoprotei</taxon>
        <taxon>Desulfurococcales</taxon>
        <taxon>Pyrodictiaceae</taxon>
        <taxon>Pyrodictium</taxon>
    </lineage>
</organism>
<evidence type="ECO:0000313" key="2">
    <source>
        <dbReference type="Proteomes" id="UP001341135"/>
    </source>
</evidence>
<reference evidence="1 2" key="1">
    <citation type="submission" date="2023-09" db="EMBL/GenBank/DDBJ databases">
        <title>Pyrofollis japonicus gen. nov. sp. nov., a novel member of the family Pyrodictiaceae isolated from the Iheya North hydrothermal field.</title>
        <authorList>
            <person name="Miyazaki U."/>
            <person name="Sanari M."/>
            <person name="Tame A."/>
            <person name="Kitajima M."/>
            <person name="Okamoto A."/>
            <person name="Sawayama S."/>
            <person name="Miyazaki J."/>
            <person name="Takai K."/>
            <person name="Nakagawa S."/>
        </authorList>
    </citation>
    <scope>NUCLEOTIDE SEQUENCE [LARGE SCALE GENOMIC DNA]</scope>
    <source>
        <strain evidence="1 2">AV2</strain>
    </source>
</reference>
<dbReference type="InterPro" id="IPR003509">
    <property type="entry name" value="UPF0102_YraN-like"/>
</dbReference>
<evidence type="ECO:0000313" key="1">
    <source>
        <dbReference type="EMBL" id="BES82203.1"/>
    </source>
</evidence>
<dbReference type="PANTHER" id="PTHR34314:SF6">
    <property type="entry name" value="DUF3782 DOMAIN-CONTAINING PROTEIN"/>
    <property type="match status" value="1"/>
</dbReference>
<sequence>MATSFELGDEVRRQIEWLREQGPLAQSIATVLSAILKALTSINAHLEEMVARQRDFDEALQGLRERTGSIEEQIGEIRSRLGSVELTMGAVAEAMLSRLALESIREEGYHVARFARNYRVDEEDIDLLVWAVKNGEESLFVVEVKTRPKHGDVGSLLAKTELVQAKLAHPRVKPVLAAVYLGREVEAYARKKNVMVIRL</sequence>
<protein>
    <recommendedName>
        <fullName evidence="3">DUF3782 domain-containing protein</fullName>
    </recommendedName>
</protein>
<accession>A0ABN6ZPR0</accession>
<dbReference type="Pfam" id="PF02021">
    <property type="entry name" value="UPF0102"/>
    <property type="match status" value="1"/>
</dbReference>
<gene>
    <name evidence="1" type="ORF">PABY_17700</name>
</gene>
<dbReference type="Proteomes" id="UP001341135">
    <property type="component" value="Chromosome"/>
</dbReference>